<evidence type="ECO:0008006" key="2">
    <source>
        <dbReference type="Google" id="ProtNLM"/>
    </source>
</evidence>
<gene>
    <name evidence="1" type="ORF">KACHI17_04830</name>
</gene>
<proteinExistence type="predicted"/>
<organism evidence="1">
    <name type="scientific">Sediminibacterium sp. KACHI17</name>
    <dbReference type="NCBI Taxonomy" id="1751071"/>
    <lineage>
        <taxon>Bacteria</taxon>
        <taxon>Pseudomonadati</taxon>
        <taxon>Bacteroidota</taxon>
        <taxon>Chitinophagia</taxon>
        <taxon>Chitinophagales</taxon>
        <taxon>Chitinophagaceae</taxon>
        <taxon>Sediminibacterium</taxon>
    </lineage>
</organism>
<reference evidence="1" key="1">
    <citation type="submission" date="2024-02" db="EMBL/GenBank/DDBJ databases">
        <title>Sediminibacterium planktonica sp. nov. and Sediminibacterium longus sp. nov., isolated from surface lake and river water.</title>
        <authorList>
            <person name="Watanabe K."/>
            <person name="Takemine S."/>
            <person name="Ishii Y."/>
            <person name="Ogata Y."/>
            <person name="Shindo C."/>
            <person name="Suda W."/>
        </authorList>
    </citation>
    <scope>NUCLEOTIDE SEQUENCE</scope>
    <source>
        <strain evidence="1">KACHI17</strain>
    </source>
</reference>
<sequence length="104" mass="11571">MYMIYYDSLSTAINDLAAKGYTTDFNLAFDQIKCASTGICLLPSQFTIVAHHRFEGDTDPSNSSILYVIESLDQTLKGTLINAYGAYSDALSDEMIRKLSIREL</sequence>
<evidence type="ECO:0000313" key="1">
    <source>
        <dbReference type="EMBL" id="BFG69602.1"/>
    </source>
</evidence>
<dbReference type="EMBL" id="AP029612">
    <property type="protein sequence ID" value="BFG69602.1"/>
    <property type="molecule type" value="Genomic_DNA"/>
</dbReference>
<accession>A0AAT9GG33</accession>
<name>A0AAT9GG33_9BACT</name>
<protein>
    <recommendedName>
        <fullName evidence="2">Phosphoribosylpyrophosphate synthetase</fullName>
    </recommendedName>
</protein>
<dbReference type="AlphaFoldDB" id="A0AAT9GG33"/>